<dbReference type="InterPro" id="IPR001138">
    <property type="entry name" value="Zn2Cys6_DnaBD"/>
</dbReference>
<reference evidence="6" key="1">
    <citation type="submission" date="2019-06" db="EMBL/GenBank/DDBJ databases">
        <title>Draft genome sequence of the griseofulvin-producing fungus Xylaria cubensis strain G536.</title>
        <authorList>
            <person name="Mead M.E."/>
            <person name="Raja H.A."/>
            <person name="Steenwyk J.L."/>
            <person name="Knowles S.L."/>
            <person name="Oberlies N.H."/>
            <person name="Rokas A."/>
        </authorList>
    </citation>
    <scope>NUCLEOTIDE SEQUENCE [LARGE SCALE GENOMIC DNA]</scope>
    <source>
        <strain evidence="6">G536</strain>
    </source>
</reference>
<dbReference type="AlphaFoldDB" id="A0A553HIY2"/>
<dbReference type="InterPro" id="IPR050987">
    <property type="entry name" value="AtrR-like"/>
</dbReference>
<dbReference type="Gene3D" id="4.10.240.10">
    <property type="entry name" value="Zn(2)-C6 fungal-type DNA-binding domain"/>
    <property type="match status" value="1"/>
</dbReference>
<keyword evidence="6" id="KW-1185">Reference proteome</keyword>
<evidence type="ECO:0000313" key="6">
    <source>
        <dbReference type="Proteomes" id="UP000319160"/>
    </source>
</evidence>
<dbReference type="SUPFAM" id="SSF57701">
    <property type="entry name" value="Zn2/Cys6 DNA-binding domain"/>
    <property type="match status" value="1"/>
</dbReference>
<evidence type="ECO:0000259" key="4">
    <source>
        <dbReference type="PROSITE" id="PS50048"/>
    </source>
</evidence>
<dbReference type="STRING" id="2512241.A0A553HIY2"/>
<name>A0A553HIY2_9PEZI</name>
<dbReference type="SMART" id="SM00906">
    <property type="entry name" value="Fungal_trans"/>
    <property type="match status" value="1"/>
</dbReference>
<dbReference type="InterPro" id="IPR036864">
    <property type="entry name" value="Zn2-C6_fun-type_DNA-bd_sf"/>
</dbReference>
<dbReference type="PROSITE" id="PS50048">
    <property type="entry name" value="ZN2_CY6_FUNGAL_2"/>
    <property type="match status" value="1"/>
</dbReference>
<dbReference type="CDD" id="cd12148">
    <property type="entry name" value="fungal_TF_MHR"/>
    <property type="match status" value="1"/>
</dbReference>
<sequence length="650" mass="71900">METSSRRKACDLCFKKKIRCDALKPTCSNCSLYKVPCKTTTVRKRPGPNYKQPSIAAVEAQAVEVNKDSGLDARLARIEAKLDALGSTDSKVTLPHLFEQDASDERAVEVSSGSETTPTSTHWITPRDDGPPVPPLAEALPVIESYFREYNSLIPLFNQQSFMRILNDYYKPYGERPRIYGGVINVVLALGYRIQLAELGDVHSSFSEAKIKTCVDNAQMMLDELMTRDQDTLGLQALLGLVNQTASSVLISAAMRLAHSLRLESRTAGLELAPQEVRQRANIFWLCYMLDKDVSLRTITPSLQLDSDIDIDLPGLSSGDDCGNLLYSADGLSQLHLFRAKVQLAHLEGRIYDTLLSNRSRKLSNEAREQAVLQNGRLLERWKQSIPAPFQLENMVMNLLTGPLIHMTVLYQTYLMCLTMTHGLYAHNSPWLKALGGLGSDLLRTFNPRGSVCMDGSASLTPAIWENCVTASRAILNILSYHSFGGCSVWLSACAYFSAMTFLLVNLIYHPTSKLAENDQKLAELSMAQLQKYFDYKGLEKFKQLRHVLVQIESMAKSVLQEEASAARASRAPEMVHEQSKPPFIFPSTSSSQPTPPVDVFDMTGQDLTSEESAPTVGLEWMGDTGFSTGDADLAAHAWQAGPFFGFGPS</sequence>
<feature type="region of interest" description="Disordered" evidence="3">
    <location>
        <begin position="105"/>
        <end position="131"/>
    </location>
</feature>
<dbReference type="Pfam" id="PF04082">
    <property type="entry name" value="Fungal_trans"/>
    <property type="match status" value="1"/>
</dbReference>
<dbReference type="OrthoDB" id="2123952at2759"/>
<accession>A0A553HIY2</accession>
<dbReference type="Pfam" id="PF00172">
    <property type="entry name" value="Zn_clus"/>
    <property type="match status" value="1"/>
</dbReference>
<evidence type="ECO:0000256" key="1">
    <source>
        <dbReference type="ARBA" id="ARBA00022723"/>
    </source>
</evidence>
<dbReference type="Proteomes" id="UP000319160">
    <property type="component" value="Unassembled WGS sequence"/>
</dbReference>
<dbReference type="CDD" id="cd00067">
    <property type="entry name" value="GAL4"/>
    <property type="match status" value="1"/>
</dbReference>
<dbReference type="PANTHER" id="PTHR46910:SF25">
    <property type="entry name" value="ABC-TRANSPORTER-REGULATING TRANSCRIPTION FACTOR"/>
    <property type="match status" value="1"/>
</dbReference>
<organism evidence="5 6">
    <name type="scientific">Xylaria flabelliformis</name>
    <dbReference type="NCBI Taxonomy" id="2512241"/>
    <lineage>
        <taxon>Eukaryota</taxon>
        <taxon>Fungi</taxon>
        <taxon>Dikarya</taxon>
        <taxon>Ascomycota</taxon>
        <taxon>Pezizomycotina</taxon>
        <taxon>Sordariomycetes</taxon>
        <taxon>Xylariomycetidae</taxon>
        <taxon>Xylariales</taxon>
        <taxon>Xylariaceae</taxon>
        <taxon>Xylaria</taxon>
    </lineage>
</organism>
<dbReference type="SMART" id="SM00066">
    <property type="entry name" value="GAL4"/>
    <property type="match status" value="1"/>
</dbReference>
<dbReference type="InterPro" id="IPR007219">
    <property type="entry name" value="XnlR_reg_dom"/>
</dbReference>
<dbReference type="GO" id="GO:0003677">
    <property type="term" value="F:DNA binding"/>
    <property type="evidence" value="ECO:0007669"/>
    <property type="project" value="InterPro"/>
</dbReference>
<evidence type="ECO:0000256" key="3">
    <source>
        <dbReference type="SAM" id="MobiDB-lite"/>
    </source>
</evidence>
<gene>
    <name evidence="5" type="ORF">FHL15_011214</name>
</gene>
<keyword evidence="2" id="KW-0539">Nucleus</keyword>
<dbReference type="GO" id="GO:0008270">
    <property type="term" value="F:zinc ion binding"/>
    <property type="evidence" value="ECO:0007669"/>
    <property type="project" value="InterPro"/>
</dbReference>
<dbReference type="GO" id="GO:0000981">
    <property type="term" value="F:DNA-binding transcription factor activity, RNA polymerase II-specific"/>
    <property type="evidence" value="ECO:0007669"/>
    <property type="project" value="InterPro"/>
</dbReference>
<evidence type="ECO:0000313" key="5">
    <source>
        <dbReference type="EMBL" id="TRX87898.1"/>
    </source>
</evidence>
<feature type="compositionally biased region" description="Polar residues" evidence="3">
    <location>
        <begin position="111"/>
        <end position="123"/>
    </location>
</feature>
<comment type="caution">
    <text evidence="5">The sequence shown here is derived from an EMBL/GenBank/DDBJ whole genome shotgun (WGS) entry which is preliminary data.</text>
</comment>
<feature type="domain" description="Zn(2)-C6 fungal-type" evidence="4">
    <location>
        <begin position="9"/>
        <end position="39"/>
    </location>
</feature>
<dbReference type="EMBL" id="VFLP01000111">
    <property type="protein sequence ID" value="TRX87898.1"/>
    <property type="molecule type" value="Genomic_DNA"/>
</dbReference>
<protein>
    <recommendedName>
        <fullName evidence="4">Zn(2)-C6 fungal-type domain-containing protein</fullName>
    </recommendedName>
</protein>
<proteinExistence type="predicted"/>
<dbReference type="GO" id="GO:0006351">
    <property type="term" value="P:DNA-templated transcription"/>
    <property type="evidence" value="ECO:0007669"/>
    <property type="project" value="InterPro"/>
</dbReference>
<evidence type="ECO:0000256" key="2">
    <source>
        <dbReference type="ARBA" id="ARBA00023242"/>
    </source>
</evidence>
<keyword evidence="1" id="KW-0479">Metal-binding</keyword>
<dbReference type="PANTHER" id="PTHR46910">
    <property type="entry name" value="TRANSCRIPTION FACTOR PDR1"/>
    <property type="match status" value="1"/>
</dbReference>